<feature type="transmembrane region" description="Helical" evidence="1">
    <location>
        <begin position="403"/>
        <end position="432"/>
    </location>
</feature>
<evidence type="ECO:0000256" key="1">
    <source>
        <dbReference type="SAM" id="Phobius"/>
    </source>
</evidence>
<keyword evidence="1" id="KW-1133">Transmembrane helix</keyword>
<reference evidence="2 3" key="1">
    <citation type="journal article" date="2012" name="BMC Genomics">
        <title>Genomic basis of broad host range and environmental adaptability of Rhizobium tropici CIAT 899 and Rhizobium sp. PRF 81 which are used in inoculants for common bean (Phaseolus vulgaris L.).</title>
        <authorList>
            <person name="Ormeno-Orrillo E."/>
            <person name="Menna P."/>
            <person name="Almeida L.G."/>
            <person name="Ollero F.J."/>
            <person name="Nicolas M.F."/>
            <person name="Pains Rodrigues E."/>
            <person name="Shigueyoshi Nakatani A."/>
            <person name="Silva Batista J.S."/>
            <person name="Oliveira Chueire L.M."/>
            <person name="Souza R.C."/>
            <person name="Ribeiro Vasconcelos A.T."/>
            <person name="Megias M."/>
            <person name="Hungria M."/>
            <person name="Martinez-Romero E."/>
        </authorList>
    </citation>
    <scope>NUCLEOTIDE SEQUENCE [LARGE SCALE GENOMIC DNA]</scope>
    <source>
        <strain evidence="2 3">PRF 81</strain>
    </source>
</reference>
<gene>
    <name evidence="2" type="ORF">RHSP_48159</name>
</gene>
<evidence type="ECO:0000313" key="3">
    <source>
        <dbReference type="Proteomes" id="UP000012429"/>
    </source>
</evidence>
<protein>
    <submittedName>
        <fullName evidence="2">Uncharacterized protein</fullName>
    </submittedName>
</protein>
<organism evidence="2 3">
    <name type="scientific">Rhizobium freirei PRF 81</name>
    <dbReference type="NCBI Taxonomy" id="363754"/>
    <lineage>
        <taxon>Bacteria</taxon>
        <taxon>Pseudomonadati</taxon>
        <taxon>Pseudomonadota</taxon>
        <taxon>Alphaproteobacteria</taxon>
        <taxon>Hyphomicrobiales</taxon>
        <taxon>Rhizobiaceae</taxon>
        <taxon>Rhizobium/Agrobacterium group</taxon>
        <taxon>Rhizobium</taxon>
    </lineage>
</organism>
<feature type="transmembrane region" description="Helical" evidence="1">
    <location>
        <begin position="539"/>
        <end position="566"/>
    </location>
</feature>
<dbReference type="EMBL" id="AQHN01000055">
    <property type="protein sequence ID" value="ENN87860.1"/>
    <property type="molecule type" value="Genomic_DNA"/>
</dbReference>
<dbReference type="AlphaFoldDB" id="N6V1U4"/>
<dbReference type="Proteomes" id="UP000012429">
    <property type="component" value="Unassembled WGS sequence"/>
</dbReference>
<evidence type="ECO:0000313" key="2">
    <source>
        <dbReference type="EMBL" id="ENN87860.1"/>
    </source>
</evidence>
<accession>N6V1U4</accession>
<name>N6V1U4_9HYPH</name>
<comment type="caution">
    <text evidence="2">The sequence shown here is derived from an EMBL/GenBank/DDBJ whole genome shotgun (WGS) entry which is preliminary data.</text>
</comment>
<proteinExistence type="predicted"/>
<dbReference type="PATRIC" id="fig|363754.4.peg.2310"/>
<sequence length="772" mass="85280">MVGVHTDAEAHAQHALFARRQRCQNAGRRFAQVRLDGGIDRQKRVLVLDEIAEMRILFVTDWRFERDRLLGDLQNLAHLLERHGELFGQFFRRRFAADFMQHLARRANDLVDRFDHVHRNTDRARLVGDRTGNRLTDPPGGVGRELVAAAVFELIDRLHQADIAFLNEVEELQTAVRVFLGDGDDEAQVGFDHFLLCDTSFALALLNHVNDTTEFRDGNAGFGREVLDLLADVADRGVFALGEFLPAAGCQIADRLHPVRIEFCALILLQEAVALDAIGFGKTQQAAFVLHEALVDVVELLDEGVDAVLVQRQRLDRLDQLILQLLVAALLRRRQRAGGRQALLDLLVLQLAQLLVGFGDGVERQHDLRAQFGFHSSQRQAGLVFVFFLFLDRQALATDIGNVVLGGAAAAATGLFLLLGSLAVGLDLLGALELRGRLGFRTGIGGFEIDDLAQQRGAFVEFVAPDNERLERQRALTEAADHGLAASLDALGNRDFAFARQKLDGTHFAQIHAHRIVRAVGRLFLLGGRKRGTRRRSQFAAFAVLIAAGIVIVVGSSTCLFDILVLDDVDAHVGEHGHRVFDLLRRHFFGGKNGVEFVHRHVAALLRGLDHLLDRVIGKIEKRAVGGAVAFDFSFFVLFDLCCHLYIVAFPDAANLHAVEHFNRAGAPCASPDSPTNTYGMIFNARLTTIAATGVQSWIASRFPAMVSGDPLDPVLPFFPKSNGDSQNFSSRQAFPAKKPVKYAKKPYPQAQRVTINCFPYLGSPHAMTRGY</sequence>
<keyword evidence="1" id="KW-0472">Membrane</keyword>
<keyword evidence="3" id="KW-1185">Reference proteome</keyword>
<keyword evidence="1" id="KW-0812">Transmembrane</keyword>